<organism evidence="2 3">
    <name type="scientific">Nannocystis exedens</name>
    <dbReference type="NCBI Taxonomy" id="54"/>
    <lineage>
        <taxon>Bacteria</taxon>
        <taxon>Pseudomonadati</taxon>
        <taxon>Myxococcota</taxon>
        <taxon>Polyangia</taxon>
        <taxon>Nannocystales</taxon>
        <taxon>Nannocystaceae</taxon>
        <taxon>Nannocystis</taxon>
    </lineage>
</organism>
<feature type="compositionally biased region" description="Low complexity" evidence="1">
    <location>
        <begin position="1"/>
        <end position="31"/>
    </location>
</feature>
<gene>
    <name evidence="2" type="ORF">SAMN02745121_03898</name>
</gene>
<dbReference type="RefSeq" id="WP_170136459.1">
    <property type="nucleotide sequence ID" value="NZ_FOMX01000012.1"/>
</dbReference>
<evidence type="ECO:0000313" key="3">
    <source>
        <dbReference type="Proteomes" id="UP000199400"/>
    </source>
</evidence>
<sequence>MAAQALPPMRAALPPRSRPSNPGTSGPSTTTADLRKIGGDRAGLAMSRATRASTS</sequence>
<accession>A0A1I1ZQ29</accession>
<dbReference type="STRING" id="54.SAMN02745121_03898"/>
<evidence type="ECO:0000313" key="2">
    <source>
        <dbReference type="EMBL" id="SFE33775.1"/>
    </source>
</evidence>
<keyword evidence="3" id="KW-1185">Reference proteome</keyword>
<name>A0A1I1ZQ29_9BACT</name>
<proteinExistence type="predicted"/>
<dbReference type="EMBL" id="FOMX01000012">
    <property type="protein sequence ID" value="SFE33775.1"/>
    <property type="molecule type" value="Genomic_DNA"/>
</dbReference>
<dbReference type="Proteomes" id="UP000199400">
    <property type="component" value="Unassembled WGS sequence"/>
</dbReference>
<dbReference type="AlphaFoldDB" id="A0A1I1ZQ29"/>
<protein>
    <submittedName>
        <fullName evidence="2">Uncharacterized protein</fullName>
    </submittedName>
</protein>
<reference evidence="3" key="1">
    <citation type="submission" date="2016-10" db="EMBL/GenBank/DDBJ databases">
        <authorList>
            <person name="Varghese N."/>
            <person name="Submissions S."/>
        </authorList>
    </citation>
    <scope>NUCLEOTIDE SEQUENCE [LARGE SCALE GENOMIC DNA]</scope>
    <source>
        <strain evidence="3">ATCC 25963</strain>
    </source>
</reference>
<feature type="region of interest" description="Disordered" evidence="1">
    <location>
        <begin position="1"/>
        <end position="55"/>
    </location>
</feature>
<evidence type="ECO:0000256" key="1">
    <source>
        <dbReference type="SAM" id="MobiDB-lite"/>
    </source>
</evidence>